<organism evidence="2 3">
    <name type="scientific">Sphaerospermopsis kisseleviana CS-549</name>
    <dbReference type="NCBI Taxonomy" id="3021783"/>
    <lineage>
        <taxon>Bacteria</taxon>
        <taxon>Bacillati</taxon>
        <taxon>Cyanobacteriota</taxon>
        <taxon>Cyanophyceae</taxon>
        <taxon>Nostocales</taxon>
        <taxon>Aphanizomenonaceae</taxon>
        <taxon>Sphaerospermopsis</taxon>
        <taxon>Sphaerospermopsis kisseleviana</taxon>
    </lineage>
</organism>
<protein>
    <submittedName>
        <fullName evidence="2">Uncharacterized protein</fullName>
    </submittedName>
</protein>
<gene>
    <name evidence="2" type="ORF">PN497_11760</name>
</gene>
<dbReference type="Proteomes" id="UP001211711">
    <property type="component" value="Unassembled WGS sequence"/>
</dbReference>
<keyword evidence="1" id="KW-0472">Membrane</keyword>
<keyword evidence="3" id="KW-1185">Reference proteome</keyword>
<evidence type="ECO:0000313" key="2">
    <source>
        <dbReference type="EMBL" id="MDB9442031.1"/>
    </source>
</evidence>
<evidence type="ECO:0000256" key="1">
    <source>
        <dbReference type="SAM" id="Phobius"/>
    </source>
</evidence>
<sequence length="345" mass="39782">MEEIVKAVENEQVTDEYWENLFNNEGADIGIKEKIYSPQMVRLMTIRAMVLPETLPQLLAWLNIQPGKKVDENQMMSLELQSKITGYLKEQIKEKIIQGIDLLMIKLLKKQITPEILASFFQMEGSIWNVCYQDYVKIINYGLNVTPKSEMLNSLMDNLSDISNNLSNNLTYYYLDNLSDISNNLSNNLTYYYPMAKLFELLAEYKLAAYFYQVSCGEVPQNILSKMSLDPQTYKDRDSGIIIYGLYITRKATKIELMSMQMIDFMSYIKRGIIDWAGIIFNVLKFVILGIIAITITVIKWIFQVLLFLFYASICLAFFGFALQNFGVFFILVVIYLIAAGSNNN</sequence>
<dbReference type="EMBL" id="JAQMTI010000142">
    <property type="protein sequence ID" value="MDB9442031.1"/>
    <property type="molecule type" value="Genomic_DNA"/>
</dbReference>
<accession>A0ABT4ZSB0</accession>
<comment type="caution">
    <text evidence="2">The sequence shown here is derived from an EMBL/GenBank/DDBJ whole genome shotgun (WGS) entry which is preliminary data.</text>
</comment>
<dbReference type="RefSeq" id="WP_272110205.1">
    <property type="nucleotide sequence ID" value="NZ_JAQMTI010000142.1"/>
</dbReference>
<reference evidence="2 3" key="1">
    <citation type="submission" date="2023-01" db="EMBL/GenBank/DDBJ databases">
        <title>Genomes from the Australian National Cyanobacteria Reference Collection.</title>
        <authorList>
            <person name="Willis A."/>
            <person name="Lee E.M.F."/>
        </authorList>
    </citation>
    <scope>NUCLEOTIDE SEQUENCE [LARGE SCALE GENOMIC DNA]</scope>
    <source>
        <strain evidence="2 3">CS-549</strain>
    </source>
</reference>
<keyword evidence="1" id="KW-0812">Transmembrane</keyword>
<name>A0ABT4ZSB0_9CYAN</name>
<feature type="transmembrane region" description="Helical" evidence="1">
    <location>
        <begin position="276"/>
        <end position="303"/>
    </location>
</feature>
<evidence type="ECO:0000313" key="3">
    <source>
        <dbReference type="Proteomes" id="UP001211711"/>
    </source>
</evidence>
<keyword evidence="1" id="KW-1133">Transmembrane helix</keyword>
<proteinExistence type="predicted"/>
<feature type="transmembrane region" description="Helical" evidence="1">
    <location>
        <begin position="309"/>
        <end position="339"/>
    </location>
</feature>